<evidence type="ECO:0000313" key="3">
    <source>
        <dbReference type="Proteomes" id="UP000038750"/>
    </source>
</evidence>
<dbReference type="InterPro" id="IPR055385">
    <property type="entry name" value="GpJ_HDII-ins2"/>
</dbReference>
<dbReference type="Pfam" id="PF24801">
    <property type="entry name" value="FNIII-A_GpJ"/>
    <property type="match status" value="1"/>
</dbReference>
<dbReference type="RefSeq" id="WP_050074332.1">
    <property type="nucleotide sequence ID" value="NZ_CPZJ01000018.1"/>
</dbReference>
<reference evidence="2 3" key="1">
    <citation type="submission" date="2015-03" db="EMBL/GenBank/DDBJ databases">
        <authorList>
            <person name="Murphy D."/>
        </authorList>
    </citation>
    <scope>NUCLEOTIDE SEQUENCE [LARGE SCALE GENOMIC DNA]</scope>
    <source>
        <strain evidence="2 3">BR165/97</strain>
    </source>
</reference>
<feature type="domain" description="Tip attachment protein J HDII-ins2" evidence="1">
    <location>
        <begin position="567"/>
        <end position="656"/>
    </location>
</feature>
<dbReference type="EMBL" id="CPZJ01000018">
    <property type="protein sequence ID" value="CNG44302.1"/>
    <property type="molecule type" value="Genomic_DNA"/>
</dbReference>
<organism evidence="2 3">
    <name type="scientific">Yersinia intermedia</name>
    <dbReference type="NCBI Taxonomy" id="631"/>
    <lineage>
        <taxon>Bacteria</taxon>
        <taxon>Pseudomonadati</taxon>
        <taxon>Pseudomonadota</taxon>
        <taxon>Gammaproteobacteria</taxon>
        <taxon>Enterobacterales</taxon>
        <taxon>Yersiniaceae</taxon>
        <taxon>Yersinia</taxon>
    </lineage>
</organism>
<sequence length="1031" mass="111112">MTIRIYPSRLPGEPLETHEHKPMSLHHWFSANVTGYQHDVCQPVAVEVNGKPIPVSAWPLCFISPDSDVRVYPVPYGTGAEFALWAAVALAVASAAYSIYMMSTLDTPGNATGSTGDQLNLSPAKANNVKLGDPIREVFGKYRVYPDYIVQPTSRFDSNNPEIYRTEMMLCVGVGHYSIPQSTMRIGSTPVVSFGDDVSYTLYSPGAIVSSDPRSQNWWASTEVGGTSSGSGLDTNSTALGSIYVNADAILFAGNTITLIGVSNENGSEDADDPSVPVSWIEGTVITVIAPDSYAVGKVGGYSAIYGDFTELGPVVGNPVTLTFNDSRYNLFIASYTPAVDPVPGVGGNAASITASAAPATYDFSGSSYTFNITWKGKTYPVSLIANYINMVGLLGAITNALTGSGCVAVEREGRVVIQESASPFSGGSITHSLLPASVFGESPVNVSGVASSGGSAGVDTHITLAYSSATGAAFSGIPAGTARLSLMYGVGEFIITAVDDTTITVSRLKITDSGTTTVVDSNWAGFNSRTVLDASVSGENDAENWLGPFLACPDGEKTTVIENNFLFPNGHIQYKKNGDSQSHTVNMIVQYRNIASGGAWSQVRYGFTNQTVNGHGYTRRISGLAPAQYEVRVRRTTKIGGSRTVNNVYWQALRSRLSKSPSRYANVTTLALTIRTGNRLASQSDRRVNMVATRMYEGYASRSMSGAVMHVLTSLGMTMEQIDVDAIHALENNYWTPRGETFDFATSDDSTSALDILQKITNAGMSYFLLSEGLASVGREGVKNWTGIISPQETTEPLRVAFSAPSRDDFDGVDVTYVNGTSWTEETVQCRTPDNPTPTKIENFTLDGVISEDRAYRIGMRRLMKYRQQRQTFSTSTEMDALCYNYGDRLVLTDDTPGSKTISCLITHASTDGEQITLSVNEPLDWSFTHPRCLIRLQNGLATALLIPSRIDDYTLSLPASAEISPDEWIMNDPSIEPPRLIFCSSERVGYDAIIADISPGSDGTCEVTAKEYRSTFYDYDDAYYPGDVA</sequence>
<dbReference type="NCBIfam" id="NF040662">
    <property type="entry name" value="attach_TipJ_rel"/>
    <property type="match status" value="1"/>
</dbReference>
<proteinExistence type="predicted"/>
<accession>A0A0T9MTD0</accession>
<protein>
    <recommendedName>
        <fullName evidence="1">Tip attachment protein J HDII-ins2 domain-containing protein</fullName>
    </recommendedName>
</protein>
<dbReference type="eggNOG" id="COG4733">
    <property type="taxonomic scope" value="Bacteria"/>
</dbReference>
<evidence type="ECO:0000313" key="2">
    <source>
        <dbReference type="EMBL" id="CNG44302.1"/>
    </source>
</evidence>
<gene>
    <name evidence="2" type="ORF">ERS008530_03776</name>
</gene>
<name>A0A0T9MTD0_YERIN</name>
<dbReference type="Proteomes" id="UP000038750">
    <property type="component" value="Unassembled WGS sequence"/>
</dbReference>
<dbReference type="AlphaFoldDB" id="A0A0T9MTD0"/>
<evidence type="ECO:0000259" key="1">
    <source>
        <dbReference type="Pfam" id="PF24801"/>
    </source>
</evidence>